<dbReference type="FunFam" id="2.30.38.10:FF:000001">
    <property type="entry name" value="Non-ribosomal peptide synthetase PvdI"/>
    <property type="match status" value="1"/>
</dbReference>
<dbReference type="GO" id="GO:0031177">
    <property type="term" value="F:phosphopantetheine binding"/>
    <property type="evidence" value="ECO:0007669"/>
    <property type="project" value="InterPro"/>
</dbReference>
<dbReference type="InterPro" id="IPR023213">
    <property type="entry name" value="CAT-like_dom_sf"/>
</dbReference>
<dbReference type="CDD" id="cd19531">
    <property type="entry name" value="LCL_NRPS-like"/>
    <property type="match status" value="1"/>
</dbReference>
<dbReference type="InterPro" id="IPR020845">
    <property type="entry name" value="AMP-binding_CS"/>
</dbReference>
<evidence type="ECO:0000259" key="5">
    <source>
        <dbReference type="PROSITE" id="PS50075"/>
    </source>
</evidence>
<dbReference type="FunFam" id="1.10.1200.10:FF:000005">
    <property type="entry name" value="Nonribosomal peptide synthetase 1"/>
    <property type="match status" value="1"/>
</dbReference>
<comment type="caution">
    <text evidence="6">The sequence shown here is derived from an EMBL/GenBank/DDBJ whole genome shotgun (WGS) entry which is preliminary data.</text>
</comment>
<dbReference type="Pfam" id="PF00501">
    <property type="entry name" value="AMP-binding"/>
    <property type="match status" value="2"/>
</dbReference>
<dbReference type="GO" id="GO:0005829">
    <property type="term" value="C:cytosol"/>
    <property type="evidence" value="ECO:0007669"/>
    <property type="project" value="TreeGrafter"/>
</dbReference>
<evidence type="ECO:0000256" key="1">
    <source>
        <dbReference type="ARBA" id="ARBA00001957"/>
    </source>
</evidence>
<dbReference type="Gene3D" id="3.30.559.30">
    <property type="entry name" value="Nonribosomal peptide synthetase, condensation domain"/>
    <property type="match status" value="2"/>
</dbReference>
<dbReference type="SUPFAM" id="SSF47336">
    <property type="entry name" value="ACP-like"/>
    <property type="match status" value="1"/>
</dbReference>
<dbReference type="SUPFAM" id="SSF52777">
    <property type="entry name" value="CoA-dependent acyltransferases"/>
    <property type="match status" value="4"/>
</dbReference>
<organism evidence="6 7">
    <name type="scientific">Burkholderia ubonensis subsp. mesacidophila</name>
    <dbReference type="NCBI Taxonomy" id="265293"/>
    <lineage>
        <taxon>Bacteria</taxon>
        <taxon>Pseudomonadati</taxon>
        <taxon>Pseudomonadota</taxon>
        <taxon>Betaproteobacteria</taxon>
        <taxon>Burkholderiales</taxon>
        <taxon>Burkholderiaceae</taxon>
        <taxon>Burkholderia</taxon>
        <taxon>Burkholderia cepacia complex</taxon>
    </lineage>
</organism>
<dbReference type="InterPro" id="IPR025110">
    <property type="entry name" value="AMP-bd_C"/>
</dbReference>
<dbReference type="Gene3D" id="3.40.50.1820">
    <property type="entry name" value="alpha/beta hydrolase"/>
    <property type="match status" value="1"/>
</dbReference>
<dbReference type="PROSITE" id="PS50075">
    <property type="entry name" value="CARRIER"/>
    <property type="match status" value="2"/>
</dbReference>
<evidence type="ECO:0000256" key="4">
    <source>
        <dbReference type="SAM" id="MobiDB-lite"/>
    </source>
</evidence>
<sequence length="2501" mass="272679">MEKAEDERNEFVQALCAALSNELPVGRLEMDQPLDMHFDSAPALQALAKAIRQSSGVAMTPLDILKLESVRALAEFVIARRAQGAHPPRDEGERDADAARPAQAGDGSPVSFAQEDLWLVDEIEPGSAAYNLSSALRFDRGLNAAAMRDAIGCVVARHPALRTTFRRDAHGVVQCVDEEGGFDWSEDDIAAVQAPQSSDETLHARLASFARLPFDLARGPLLRVRLYRLAPDVHVLQFVVHHIVFDGMSRIRVVREIEAAYEALARGETPALPEPGGTPAAFAASQRQRLDAARLDRLRAHWASQLDGMPQVLDVPTDYTRPPVRGTEGAQLFRVVPAELADALAATGRRSGATLFVTLLAAFQVLLWRHARQSEFGVGVPMATRDLPEYERTVGYFVNTVVIRARIDPDERFADLLRRVADVVLDAHEYKALPFGQVVELMKPERSLSRSPLFQAMFEFHNERQDGRPAHDGFGKTVLHDTGTAKYDLSFELSNTHDGLVCTLEYMTSLFDRATIAGMLASYEALLRSIAAAPDEAVSRLSCVPPGQDRQTTIEWNDTARAYATGECIHDRFAARARSCPEATAVHAGDAMLSYRELDARTDALAAQLRGRMKVPGDRIAICVERSPEMIVAILAVLKAGAAYVPIDPRLPAQRIDFMLDDSGATLLVTDSALAETTFRDVAVDVLRLDAATGDAPPAPGHHGSVTPDLPAYVMYTSGSTGTPKGVVVTHANVVNLLDALEERYPVASGDRYLLKTNYAFDVSVPELFGWFVGRGSVVVLPAGAEGSPDLIAEAVARGRVTHINFTPSMLRPFVAEVGADPAFRHAHALKYVFVAGEDLPRQLANDAVAALMPAAVENLYGPTEATVFTTAYPCRAGADRARTPIGRPLANVRTYVLDEHMRPAPVGVPGDLYIAGLGVASGYLNLPALTRERFVDDPFGTGGRLYRTGDLARWRTDGEIEFLGREDHQVKIRGLRIELDEIENALTAQPGVLEAAVTVRTAAGAQPRIVACVALGDACAAEPDGQAALARTLNQALKERLPEYMAPGAYVFVDRLPKGITGKLDRKALASLQGEVRVGLGGNVAPRNACEAALCAIWREVLGAPELGVTDNFFVSGGDSILSIQIAARAREQGMRLSARDVFLHQTIEALAARIGDGHVPPADAANAPHERFALARLGPDELAGWAERFPALEDLYPATGIQLGMVFHSLLPGHADAYTNQSFVTFDGNFDPDRFKAAWQHVIDRHPVLRTGFADFDRAVPLQFVLARAALAWRDVDHAALAPDQQRDAFDALRVADKSTPFDFARPPLMRFALVRLGAGRCRFLWTYHHSILDGWSITLVWQEVFAAYGRLLAGRAPELPAATPFSDVIRWRQRQPAEAAKRYWRETLADAGPAPALRIEQQGLPRADGEAKVRRVLDEQASQRLEALARTSRVTLAAAIQAAWALLLHRYGGAHDVVFGITLTGRTMDLSGVERTVGPLLNTVPARIGIDPGMRVDAWLRVVHDRQVEREAHAHLDLIDIQRESGLRGDQALFDSVLIVDNYPDIDFTAVDGLGVSERGYTGETHYGLTVTVVPGARLRVDLEYDALRFHREDINVMADKFQSMLAALPAVADQPVMEALRQVDAAPGASGAGVSRTLRQGDLRLGRDLVPQLVENHAHATPDALALVYNDARYTYAELNRAANRLANHLLDAYPRLGTDSLIGVRIPRGDKLIITILAIWKAGAAYIPIDPVLPDQRVRDMLEPASASLLITDTVDAAGHAATIGIEALAYDAVAALPSLADENPDVHLSGNDLSYVLYTSGSTGKPKGAMVEHIGMLNNIANKALDLKLSAGSRVAQNASMSFDVSVWQMFIALTKGGTTVVYDDRAVNDIAGLIARLGTDGITVLEVVPTYLLVIVETIEERFPGGLALPLECLLVTGETIDAALLQRWFRLFPATTVVNAYGPTEASDDITHHLITASDRLENPVPIGRALANFDIYIVDDELRPVPFGTKGEIVVTGVGVGRGYVGMAGATAKAFVESPFPDKYKKRLYRTGDIGVMQPDGLVFYHGRKDKQVKIRGMRIELEEVELTLRDLPAVRQAAVFDVRPAGREAYLCAFVVPRADEDRDAIVRELKDRLPPYMVPSVFRFETQLPQLASGKIDRPTLLARLADDAPRAPAVAPRTELEHRLVDLWREVLGDPAIGIRDDFFEVGGDSFKAIRIAAKFGAPLEVTHIYDYPTIEALAPRLEAECSTERRVLTRICGDAADADAVFVCIANSGGGPVSFIETGRELAARNGRLAAYAVNLPRNEIDDDAMMVGEVERLTAEVCDSLAQETALPIVVFAQCNGSALAISIARELTRRGADLRALCIGGALLRTEHTRKDTRSDETIVDFLRSLGATLPTRPDEFEFFMQDFRYDCSMADAYYNHLLAEIDGGRVARIGAPIFNLVGTLDAIVPNYRARHRDWTHLSDDVQLVEYPGVGHYLLRDCPDLVADTLCSVWKDVRNEGGRDVR</sequence>
<dbReference type="PANTHER" id="PTHR45527:SF1">
    <property type="entry name" value="FATTY ACID SYNTHASE"/>
    <property type="match status" value="1"/>
</dbReference>
<dbReference type="GO" id="GO:0009239">
    <property type="term" value="P:enterobactin biosynthetic process"/>
    <property type="evidence" value="ECO:0007669"/>
    <property type="project" value="TreeGrafter"/>
</dbReference>
<dbReference type="GO" id="GO:0047527">
    <property type="term" value="F:2,3-dihydroxybenzoate-serine ligase activity"/>
    <property type="evidence" value="ECO:0007669"/>
    <property type="project" value="TreeGrafter"/>
</dbReference>
<evidence type="ECO:0000256" key="3">
    <source>
        <dbReference type="ARBA" id="ARBA00022553"/>
    </source>
</evidence>
<dbReference type="InterPro" id="IPR000873">
    <property type="entry name" value="AMP-dep_synth/lig_dom"/>
</dbReference>
<dbReference type="InterPro" id="IPR010071">
    <property type="entry name" value="AA_adenyl_dom"/>
</dbReference>
<dbReference type="InterPro" id="IPR001242">
    <property type="entry name" value="Condensation_dom"/>
</dbReference>
<dbReference type="FunFam" id="3.30.300.30:FF:000015">
    <property type="entry name" value="Nonribosomal peptide synthase SidD"/>
    <property type="match status" value="2"/>
</dbReference>
<dbReference type="GO" id="GO:0009366">
    <property type="term" value="C:enterobactin synthetase complex"/>
    <property type="evidence" value="ECO:0007669"/>
    <property type="project" value="TreeGrafter"/>
</dbReference>
<dbReference type="Gene3D" id="3.40.50.12780">
    <property type="entry name" value="N-terminal domain of ligase-like"/>
    <property type="match status" value="1"/>
</dbReference>
<dbReference type="Pfam" id="PF13193">
    <property type="entry name" value="AMP-binding_C"/>
    <property type="match status" value="2"/>
</dbReference>
<evidence type="ECO:0000313" key="7">
    <source>
        <dbReference type="Proteomes" id="UP000217994"/>
    </source>
</evidence>
<dbReference type="InterPro" id="IPR036736">
    <property type="entry name" value="ACP-like_sf"/>
</dbReference>
<dbReference type="NCBIfam" id="NF003417">
    <property type="entry name" value="PRK04813.1"/>
    <property type="match status" value="2"/>
</dbReference>
<evidence type="ECO:0000256" key="2">
    <source>
        <dbReference type="ARBA" id="ARBA00022450"/>
    </source>
</evidence>
<dbReference type="SUPFAM" id="SSF53474">
    <property type="entry name" value="alpha/beta-Hydrolases"/>
    <property type="match status" value="1"/>
</dbReference>
<feature type="domain" description="Carrier" evidence="5">
    <location>
        <begin position="1086"/>
        <end position="1160"/>
    </location>
</feature>
<dbReference type="InterPro" id="IPR042099">
    <property type="entry name" value="ANL_N_sf"/>
</dbReference>
<dbReference type="Gene3D" id="3.40.50.980">
    <property type="match status" value="2"/>
</dbReference>
<dbReference type="FunFam" id="3.40.50.12780:FF:000012">
    <property type="entry name" value="Non-ribosomal peptide synthetase"/>
    <property type="match status" value="1"/>
</dbReference>
<accession>A0A2A4FM18</accession>
<dbReference type="NCBIfam" id="TIGR01733">
    <property type="entry name" value="AA-adenyl-dom"/>
    <property type="match status" value="2"/>
</dbReference>
<dbReference type="InterPro" id="IPR045851">
    <property type="entry name" value="AMP-bd_C_sf"/>
</dbReference>
<feature type="compositionally biased region" description="Basic and acidic residues" evidence="4">
    <location>
        <begin position="87"/>
        <end position="98"/>
    </location>
</feature>
<dbReference type="FunFam" id="3.40.50.980:FF:000001">
    <property type="entry name" value="Non-ribosomal peptide synthetase"/>
    <property type="match status" value="2"/>
</dbReference>
<feature type="domain" description="Carrier" evidence="5">
    <location>
        <begin position="2167"/>
        <end position="2238"/>
    </location>
</feature>
<evidence type="ECO:0000313" key="6">
    <source>
        <dbReference type="EMBL" id="PCE33710.1"/>
    </source>
</evidence>
<dbReference type="InterPro" id="IPR029058">
    <property type="entry name" value="AB_hydrolase_fold"/>
</dbReference>
<dbReference type="Gene3D" id="3.30.300.30">
    <property type="match status" value="2"/>
</dbReference>
<dbReference type="GO" id="GO:0043041">
    <property type="term" value="P:amino acid activation for nonribosomal peptide biosynthetic process"/>
    <property type="evidence" value="ECO:0007669"/>
    <property type="project" value="TreeGrafter"/>
</dbReference>
<dbReference type="SMART" id="SM00823">
    <property type="entry name" value="PKS_PP"/>
    <property type="match status" value="3"/>
</dbReference>
<dbReference type="SUPFAM" id="SSF56801">
    <property type="entry name" value="Acetyl-CoA synthetase-like"/>
    <property type="match status" value="2"/>
</dbReference>
<dbReference type="InterPro" id="IPR009081">
    <property type="entry name" value="PP-bd_ACP"/>
</dbReference>
<dbReference type="Pfam" id="PF00550">
    <property type="entry name" value="PP-binding"/>
    <property type="match status" value="2"/>
</dbReference>
<feature type="region of interest" description="Disordered" evidence="4">
    <location>
        <begin position="83"/>
        <end position="109"/>
    </location>
</feature>
<dbReference type="InterPro" id="IPR020806">
    <property type="entry name" value="PKS_PP-bd"/>
</dbReference>
<dbReference type="PANTHER" id="PTHR45527">
    <property type="entry name" value="NONRIBOSOMAL PEPTIDE SYNTHETASE"/>
    <property type="match status" value="1"/>
</dbReference>
<dbReference type="EMBL" id="MTZU01000011">
    <property type="protein sequence ID" value="PCE33710.1"/>
    <property type="molecule type" value="Genomic_DNA"/>
</dbReference>
<dbReference type="Pfam" id="PF00668">
    <property type="entry name" value="Condensation"/>
    <property type="match status" value="2"/>
</dbReference>
<dbReference type="Gene3D" id="2.30.38.10">
    <property type="entry name" value="Luciferase, Domain 3"/>
    <property type="match status" value="1"/>
</dbReference>
<reference evidence="6 7" key="1">
    <citation type="submission" date="2017-01" db="EMBL/GenBank/DDBJ databases">
        <title>Whole-Genome Shotgun Sequencing of Two beta-Proteobacterial Species in Search of the Bulgecin Biosynthetic Cluster.</title>
        <authorList>
            <person name="Horsman M.E."/>
            <person name="Marous D.R."/>
            <person name="Li R."/>
            <person name="Oliver R.A."/>
            <person name="Byun B."/>
            <person name="Emrich S.J."/>
            <person name="Boggess B."/>
            <person name="Townsend C.A."/>
            <person name="Mobashery S."/>
        </authorList>
    </citation>
    <scope>NUCLEOTIDE SEQUENCE [LARGE SCALE GENOMIC DNA]</scope>
    <source>
        <strain evidence="6 7">ATCC 31433</strain>
    </source>
</reference>
<protein>
    <submittedName>
        <fullName evidence="6">IslM</fullName>
    </submittedName>
</protein>
<comment type="cofactor">
    <cofactor evidence="1">
        <name>pantetheine 4'-phosphate</name>
        <dbReference type="ChEBI" id="CHEBI:47942"/>
    </cofactor>
</comment>
<name>A0A2A4FM18_9BURK</name>
<dbReference type="Gene3D" id="1.10.1200.10">
    <property type="entry name" value="ACP-like"/>
    <property type="match status" value="2"/>
</dbReference>
<dbReference type="PROSITE" id="PS00455">
    <property type="entry name" value="AMP_BINDING"/>
    <property type="match status" value="2"/>
</dbReference>
<dbReference type="CDD" id="cd05930">
    <property type="entry name" value="A_NRPS"/>
    <property type="match status" value="2"/>
</dbReference>
<gene>
    <name evidence="6" type="primary">islM</name>
    <name evidence="6" type="ORF">BZL54_04185</name>
</gene>
<keyword evidence="3" id="KW-0597">Phosphoprotein</keyword>
<dbReference type="Gene3D" id="3.30.559.10">
    <property type="entry name" value="Chloramphenicol acetyltransferase-like domain"/>
    <property type="match status" value="2"/>
</dbReference>
<proteinExistence type="predicted"/>
<keyword evidence="2" id="KW-0596">Phosphopantetheine</keyword>
<dbReference type="Proteomes" id="UP000217994">
    <property type="component" value="Unassembled WGS sequence"/>
</dbReference>